<sequence length="81" mass="9453">EKGEVLKPTKPEPFDGDPRKMDKFFSELATYFGYFPRTLKDDEDRVIFAGSRLAGDAETWFRPIMQNYEEGKIDSKKLKTQ</sequence>
<proteinExistence type="predicted"/>
<evidence type="ECO:0000313" key="1">
    <source>
        <dbReference type="EMBL" id="PTB47445.1"/>
    </source>
</evidence>
<keyword evidence="2" id="KW-1185">Reference proteome</keyword>
<evidence type="ECO:0008006" key="3">
    <source>
        <dbReference type="Google" id="ProtNLM"/>
    </source>
</evidence>
<name>A0A2T3ZRM5_TRIHA</name>
<protein>
    <recommendedName>
        <fullName evidence="3">DUF4939 domain-containing protein</fullName>
    </recommendedName>
</protein>
<evidence type="ECO:0000313" key="2">
    <source>
        <dbReference type="Proteomes" id="UP000241690"/>
    </source>
</evidence>
<dbReference type="GeneID" id="36630236"/>
<dbReference type="AlphaFoldDB" id="A0A2T3ZRM5"/>
<dbReference type="RefSeq" id="XP_024767122.1">
    <property type="nucleotide sequence ID" value="XM_024921653.1"/>
</dbReference>
<dbReference type="STRING" id="983964.A0A2T3ZRM5"/>
<gene>
    <name evidence="1" type="ORF">M431DRAFT_64131</name>
</gene>
<reference evidence="1 2" key="1">
    <citation type="submission" date="2016-07" db="EMBL/GenBank/DDBJ databases">
        <title>Multiple horizontal gene transfer events from other fungi enriched the ability of initially mycotrophic Trichoderma (Ascomycota) to feed on dead plant biomass.</title>
        <authorList>
            <consortium name="DOE Joint Genome Institute"/>
            <person name="Aerts A."/>
            <person name="Atanasova L."/>
            <person name="Chenthamara K."/>
            <person name="Zhang J."/>
            <person name="Grujic M."/>
            <person name="Henrissat B."/>
            <person name="Kuo A."/>
            <person name="Salamov A."/>
            <person name="Lipzen A."/>
            <person name="Labutti K."/>
            <person name="Barry K."/>
            <person name="Miao Y."/>
            <person name="Rahimi M.J."/>
            <person name="Shen Q."/>
            <person name="Grigoriev I.V."/>
            <person name="Kubicek C.P."/>
            <person name="Druzhinina I.S."/>
        </authorList>
    </citation>
    <scope>NUCLEOTIDE SEQUENCE [LARGE SCALE GENOMIC DNA]</scope>
    <source>
        <strain evidence="1 2">CBS 226.95</strain>
    </source>
</reference>
<feature type="non-terminal residue" evidence="1">
    <location>
        <position position="1"/>
    </location>
</feature>
<organism evidence="1 2">
    <name type="scientific">Trichoderma harzianum CBS 226.95</name>
    <dbReference type="NCBI Taxonomy" id="983964"/>
    <lineage>
        <taxon>Eukaryota</taxon>
        <taxon>Fungi</taxon>
        <taxon>Dikarya</taxon>
        <taxon>Ascomycota</taxon>
        <taxon>Pezizomycotina</taxon>
        <taxon>Sordariomycetes</taxon>
        <taxon>Hypocreomycetidae</taxon>
        <taxon>Hypocreales</taxon>
        <taxon>Hypocreaceae</taxon>
        <taxon>Trichoderma</taxon>
    </lineage>
</organism>
<feature type="non-terminal residue" evidence="1">
    <location>
        <position position="81"/>
    </location>
</feature>
<accession>A0A2T3ZRM5</accession>
<dbReference type="EMBL" id="KZ679723">
    <property type="protein sequence ID" value="PTB47445.1"/>
    <property type="molecule type" value="Genomic_DNA"/>
</dbReference>
<dbReference type="Proteomes" id="UP000241690">
    <property type="component" value="Unassembled WGS sequence"/>
</dbReference>